<sequence length="259" mass="27340">MTIALHRWGTDRTGAPVILLHGWTMSGDIWAPLAQALPAPCLAPDLPGHGASTAYPATVEGGVAQLGDLIAANGLRDATLVGWSLGALIGWHYLDRGGPGIARMVSVDMSPCPLPAPGWNFPMRNQSAGKAARAAARFEQDWPRAARAIAQTMFARPQGCTAMSAGRAEARIRARDPATMARFWTSLTRTDLRDAITRLPVPLLALHGAKSRVYAPATGDWLACTAPDGRNRTLADCGHAPVLETPGATAGIIAEFIRA</sequence>
<dbReference type="SUPFAM" id="SSF53474">
    <property type="entry name" value="alpha/beta-Hydrolases"/>
    <property type="match status" value="1"/>
</dbReference>
<evidence type="ECO:0000313" key="3">
    <source>
        <dbReference type="Proteomes" id="UP000244940"/>
    </source>
</evidence>
<dbReference type="PANTHER" id="PTHR43798">
    <property type="entry name" value="MONOACYLGLYCEROL LIPASE"/>
    <property type="match status" value="1"/>
</dbReference>
<dbReference type="EMBL" id="QEYD01000001">
    <property type="protein sequence ID" value="PWE31636.1"/>
    <property type="molecule type" value="Genomic_DNA"/>
</dbReference>
<dbReference type="InterPro" id="IPR029058">
    <property type="entry name" value="AB_hydrolase_fold"/>
</dbReference>
<keyword evidence="3" id="KW-1185">Reference proteome</keyword>
<protein>
    <recommendedName>
        <fullName evidence="1">AB hydrolase-1 domain-containing protein</fullName>
    </recommendedName>
</protein>
<feature type="domain" description="AB hydrolase-1" evidence="1">
    <location>
        <begin position="17"/>
        <end position="250"/>
    </location>
</feature>
<dbReference type="InterPro" id="IPR000073">
    <property type="entry name" value="AB_hydrolase_1"/>
</dbReference>
<accession>A0A2U2CIE4</accession>
<dbReference type="GO" id="GO:0016020">
    <property type="term" value="C:membrane"/>
    <property type="evidence" value="ECO:0007669"/>
    <property type="project" value="TreeGrafter"/>
</dbReference>
<dbReference type="OrthoDB" id="9779853at2"/>
<name>A0A2U2CIE4_9RHOB</name>
<gene>
    <name evidence="2" type="ORF">C4N9_01075</name>
</gene>
<evidence type="ECO:0000313" key="2">
    <source>
        <dbReference type="EMBL" id="PWE31636.1"/>
    </source>
</evidence>
<dbReference type="PRINTS" id="PR00412">
    <property type="entry name" value="EPOXHYDRLASE"/>
</dbReference>
<dbReference type="InterPro" id="IPR050266">
    <property type="entry name" value="AB_hydrolase_sf"/>
</dbReference>
<dbReference type="GeneID" id="94363470"/>
<organism evidence="2 3">
    <name type="scientific">Pararhodobacter marinus</name>
    <dbReference type="NCBI Taxonomy" id="2184063"/>
    <lineage>
        <taxon>Bacteria</taxon>
        <taxon>Pseudomonadati</taxon>
        <taxon>Pseudomonadota</taxon>
        <taxon>Alphaproteobacteria</taxon>
        <taxon>Rhodobacterales</taxon>
        <taxon>Paracoccaceae</taxon>
        <taxon>Pararhodobacter</taxon>
    </lineage>
</organism>
<dbReference type="Gene3D" id="3.40.50.1820">
    <property type="entry name" value="alpha/beta hydrolase"/>
    <property type="match status" value="1"/>
</dbReference>
<proteinExistence type="predicted"/>
<dbReference type="GO" id="GO:0046464">
    <property type="term" value="P:acylglycerol catabolic process"/>
    <property type="evidence" value="ECO:0007669"/>
    <property type="project" value="TreeGrafter"/>
</dbReference>
<dbReference type="GO" id="GO:0047372">
    <property type="term" value="F:monoacylglycerol lipase activity"/>
    <property type="evidence" value="ECO:0007669"/>
    <property type="project" value="TreeGrafter"/>
</dbReference>
<reference evidence="2 3" key="1">
    <citation type="submission" date="2018-05" db="EMBL/GenBank/DDBJ databases">
        <title>Pararhodobacter marina sp. nov., isolated from deep-sea water of the Indian Ocean.</title>
        <authorList>
            <person name="Lai Q.Sr."/>
            <person name="Liu X."/>
            <person name="Shao Z."/>
        </authorList>
    </citation>
    <scope>NUCLEOTIDE SEQUENCE [LARGE SCALE GENOMIC DNA]</scope>
    <source>
        <strain evidence="2 3">CIC4N-9</strain>
    </source>
</reference>
<dbReference type="RefSeq" id="WP_109531437.1">
    <property type="nucleotide sequence ID" value="NZ_QEYD01000001.1"/>
</dbReference>
<dbReference type="PANTHER" id="PTHR43798:SF5">
    <property type="entry name" value="MONOACYLGLYCEROL LIPASE ABHD6"/>
    <property type="match status" value="1"/>
</dbReference>
<comment type="caution">
    <text evidence="2">The sequence shown here is derived from an EMBL/GenBank/DDBJ whole genome shotgun (WGS) entry which is preliminary data.</text>
</comment>
<dbReference type="Proteomes" id="UP000244940">
    <property type="component" value="Unassembled WGS sequence"/>
</dbReference>
<dbReference type="Pfam" id="PF12697">
    <property type="entry name" value="Abhydrolase_6"/>
    <property type="match status" value="1"/>
</dbReference>
<evidence type="ECO:0000259" key="1">
    <source>
        <dbReference type="Pfam" id="PF12697"/>
    </source>
</evidence>
<dbReference type="AlphaFoldDB" id="A0A2U2CIE4"/>
<dbReference type="InterPro" id="IPR000639">
    <property type="entry name" value="Epox_hydrolase-like"/>
</dbReference>